<dbReference type="PROSITE" id="PS51257">
    <property type="entry name" value="PROKAR_LIPOPROTEIN"/>
    <property type="match status" value="1"/>
</dbReference>
<evidence type="ECO:0000313" key="3">
    <source>
        <dbReference type="Proteomes" id="UP001060260"/>
    </source>
</evidence>
<reference evidence="2" key="1">
    <citation type="submission" date="2022-08" db="EMBL/GenBank/DDBJ databases">
        <title>Genome Sequencing of Bacteroides fragilis Group Isolates with Nanopore Technology.</title>
        <authorList>
            <person name="Tisza M.J."/>
            <person name="Smith D."/>
            <person name="Dekker J.P."/>
        </authorList>
    </citation>
    <scope>NUCLEOTIDE SEQUENCE</scope>
    <source>
        <strain evidence="2">BFG-474</strain>
    </source>
</reference>
<dbReference type="Gene3D" id="1.10.287.1490">
    <property type="match status" value="1"/>
</dbReference>
<protein>
    <recommendedName>
        <fullName evidence="4">Cell surface protein</fullName>
    </recommendedName>
</protein>
<organism evidence="2 3">
    <name type="scientific">Bacteroides caccae</name>
    <dbReference type="NCBI Taxonomy" id="47678"/>
    <lineage>
        <taxon>Bacteria</taxon>
        <taxon>Pseudomonadati</taxon>
        <taxon>Bacteroidota</taxon>
        <taxon>Bacteroidia</taxon>
        <taxon>Bacteroidales</taxon>
        <taxon>Bacteroidaceae</taxon>
        <taxon>Bacteroides</taxon>
    </lineage>
</organism>
<name>A0AA94Y088_9BACE</name>
<dbReference type="Proteomes" id="UP001060260">
    <property type="component" value="Chromosome"/>
</dbReference>
<evidence type="ECO:0000256" key="1">
    <source>
        <dbReference type="SAM" id="Coils"/>
    </source>
</evidence>
<gene>
    <name evidence="2" type="ORF">NXW23_17900</name>
</gene>
<keyword evidence="1" id="KW-0175">Coiled coil</keyword>
<dbReference type="EMBL" id="CP103166">
    <property type="protein sequence ID" value="UVQ96172.1"/>
    <property type="molecule type" value="Genomic_DNA"/>
</dbReference>
<sequence length="992" mass="105935">MKKNFVRVMLFGALTLAVTTTVTSCKDNDDDIKNLQEQIDKITSTSPVSTEDMKAAVDAAKTELQTKVTNLESQLKDKETAIKTLEENIVKLKEDLAKGEGVDVVALAKKLAESENELVTLIKANDQTIKDLNASVKELNDMSGILDKLVAAEKNYKNNNGDLSGFYDTSFDKFINQSIINALEDESDSKGAIAEYVITAVQGAVASNGKELNDRIAKFGMTGVANLTDFVDKIYNEIFKDGGAIKTKLDSLDELLLAIDAYVGTEEGQSKDYAALINEIVAAKNALTALKLPEGQTLKGAVQSIIAEELGDAEATLAKLQSELKAEITALKGMIQSIVYVPEYADGLVQLSTFYAKFGSDGNAADWEPMISGGDVKVRFHVSPSSAAKELIDNFGKETAKYNVAVDYQTVKTRATGELFNITKIEAVEDEANLIEVTLDASKAAASYAIALTLTDKVEGEAKTLNDISSNYFVAVKNVLYIDKVEWTPKEKPTTLVKGNTIDYKTGGDYTLTVHSSVDNNSGDVEGEADTRKKLSQYGISADKFPMELTLGGTNAANFELSEAGVLSAKEAAVVSNVAKVSYTITVSGLGTSSEKTVEYTGDYGDVKLITEGEAQEVVLAAAQLPLLWNGAEKSYTLDVTAESATVAAVAKIKEALGVDNFNNCTFAAVPETQTIKLGNSSGALVLKVPASTVCEATDITTRITSQDGNKSINVTVKGVTVSYPDANDAAFKLIDNAQTWDGSKAVLGRTFEGAGTQASNYTAVKATRNLKELYSNYAAVESSFTGLGSGATLKFAPVLADGESSITGVTVSESGDVTVTKSYEGDPIKVTLTGKCGEHEVFSKEIAVTIPADKLNGTFAYSAEKPEDQGKLTYDVTSVEKRKAGLNLKTALVWKDATAAENKIWPEAAENIYNSNDPMTIYGFSVEYTMEEGANNGSFESTITDGVLKLTTTAAEWSVSSKPMEVKVTVTPKSPWGAMEAKTVTVTVPAW</sequence>
<accession>A0AA94Y088</accession>
<evidence type="ECO:0000313" key="2">
    <source>
        <dbReference type="EMBL" id="UVQ96172.1"/>
    </source>
</evidence>
<dbReference type="AlphaFoldDB" id="A0AA94Y088"/>
<feature type="coiled-coil region" evidence="1">
    <location>
        <begin position="25"/>
        <end position="102"/>
    </location>
</feature>
<proteinExistence type="predicted"/>
<evidence type="ECO:0008006" key="4">
    <source>
        <dbReference type="Google" id="ProtNLM"/>
    </source>
</evidence>